<dbReference type="PANTHER" id="PTHR31672:SF13">
    <property type="entry name" value="F-BOX PROTEIN CPR30-LIKE"/>
    <property type="match status" value="1"/>
</dbReference>
<accession>A0AAV9M6F8</accession>
<dbReference type="SUPFAM" id="SSF81383">
    <property type="entry name" value="F-box domain"/>
    <property type="match status" value="1"/>
</dbReference>
<keyword evidence="4" id="KW-1185">Reference proteome</keyword>
<evidence type="ECO:0000259" key="1">
    <source>
        <dbReference type="Pfam" id="PF00646"/>
    </source>
</evidence>
<feature type="domain" description="F-box" evidence="1">
    <location>
        <begin position="29"/>
        <end position="65"/>
    </location>
</feature>
<dbReference type="Proteomes" id="UP001311915">
    <property type="component" value="Unassembled WGS sequence"/>
</dbReference>
<sequence length="263" mass="30935">MLPSKEQNGENSEVKHENSEVDEQKNLICFDLIIEILFRLPVKSLLRFRFVLKTWLALICSPKFIKSHIILSSNKKDYTNHRLMLRTVHPENNLKDCSLKSLLYKFFTEESDMDYPMKNCGRYSLAKGSINGFIYLVNMAKKLYLWNPTIRKYRKLLYFKTKVGDVVHILYGFGYDEIHDDYKIASICTNICRQHDFQEVNIYSLKNDSWQRTDYPQNETRLISSGKFVNGKLHWATSAGLGYERGWSITSFDLADAKWRKVE</sequence>
<comment type="caution">
    <text evidence="3">The sequence shown here is derived from an EMBL/GenBank/DDBJ whole genome shotgun (WGS) entry which is preliminary data.</text>
</comment>
<dbReference type="InterPro" id="IPR036047">
    <property type="entry name" value="F-box-like_dom_sf"/>
</dbReference>
<proteinExistence type="predicted"/>
<reference evidence="3 4" key="1">
    <citation type="submission" date="2023-10" db="EMBL/GenBank/DDBJ databases">
        <title>Genome-Wide Identification Analysis in wild type Solanum Pinnatisectum Reveals Some Genes Defensing Phytophthora Infestans.</title>
        <authorList>
            <person name="Sun C."/>
        </authorList>
    </citation>
    <scope>NUCLEOTIDE SEQUENCE [LARGE SCALE GENOMIC DNA]</scope>
    <source>
        <strain evidence="3">LQN</strain>
        <tissue evidence="3">Leaf</tissue>
    </source>
</reference>
<feature type="domain" description="F-box associated beta-propeller type 3" evidence="2">
    <location>
        <begin position="101"/>
        <end position="258"/>
    </location>
</feature>
<dbReference type="Pfam" id="PF08268">
    <property type="entry name" value="FBA_3"/>
    <property type="match status" value="1"/>
</dbReference>
<dbReference type="NCBIfam" id="TIGR01640">
    <property type="entry name" value="F_box_assoc_1"/>
    <property type="match status" value="1"/>
</dbReference>
<gene>
    <name evidence="3" type="ORF">R3W88_007906</name>
</gene>
<dbReference type="AlphaFoldDB" id="A0AAV9M6F8"/>
<dbReference type="EMBL" id="JAWPEI010000002">
    <property type="protein sequence ID" value="KAK4733645.1"/>
    <property type="molecule type" value="Genomic_DNA"/>
</dbReference>
<protein>
    <recommendedName>
        <fullName evidence="5">F-box domain-containing protein</fullName>
    </recommendedName>
</protein>
<evidence type="ECO:0000259" key="2">
    <source>
        <dbReference type="Pfam" id="PF08268"/>
    </source>
</evidence>
<dbReference type="InterPro" id="IPR013187">
    <property type="entry name" value="F-box-assoc_dom_typ3"/>
</dbReference>
<evidence type="ECO:0000313" key="4">
    <source>
        <dbReference type="Proteomes" id="UP001311915"/>
    </source>
</evidence>
<evidence type="ECO:0000313" key="3">
    <source>
        <dbReference type="EMBL" id="KAK4733645.1"/>
    </source>
</evidence>
<organism evidence="3 4">
    <name type="scientific">Solanum pinnatisectum</name>
    <name type="common">tansyleaf nightshade</name>
    <dbReference type="NCBI Taxonomy" id="50273"/>
    <lineage>
        <taxon>Eukaryota</taxon>
        <taxon>Viridiplantae</taxon>
        <taxon>Streptophyta</taxon>
        <taxon>Embryophyta</taxon>
        <taxon>Tracheophyta</taxon>
        <taxon>Spermatophyta</taxon>
        <taxon>Magnoliopsida</taxon>
        <taxon>eudicotyledons</taxon>
        <taxon>Gunneridae</taxon>
        <taxon>Pentapetalae</taxon>
        <taxon>asterids</taxon>
        <taxon>lamiids</taxon>
        <taxon>Solanales</taxon>
        <taxon>Solanaceae</taxon>
        <taxon>Solanoideae</taxon>
        <taxon>Solaneae</taxon>
        <taxon>Solanum</taxon>
    </lineage>
</organism>
<evidence type="ECO:0008006" key="5">
    <source>
        <dbReference type="Google" id="ProtNLM"/>
    </source>
</evidence>
<dbReference type="CDD" id="cd22157">
    <property type="entry name" value="F-box_AtFBW1-like"/>
    <property type="match status" value="1"/>
</dbReference>
<dbReference type="Pfam" id="PF00646">
    <property type="entry name" value="F-box"/>
    <property type="match status" value="1"/>
</dbReference>
<dbReference type="InterPro" id="IPR017451">
    <property type="entry name" value="F-box-assoc_interact_dom"/>
</dbReference>
<dbReference type="InterPro" id="IPR050796">
    <property type="entry name" value="SCF_F-box_component"/>
</dbReference>
<name>A0AAV9M6F8_9SOLN</name>
<dbReference type="InterPro" id="IPR001810">
    <property type="entry name" value="F-box_dom"/>
</dbReference>
<dbReference type="PANTHER" id="PTHR31672">
    <property type="entry name" value="BNACNNG10540D PROTEIN"/>
    <property type="match status" value="1"/>
</dbReference>